<reference evidence="2 3" key="1">
    <citation type="submission" date="2018-09" db="EMBL/GenBank/DDBJ databases">
        <authorList>
            <person name="Zhu H."/>
        </authorList>
    </citation>
    <scope>NUCLEOTIDE SEQUENCE [LARGE SCALE GENOMIC DNA]</scope>
    <source>
        <strain evidence="2 3">K1S02-6</strain>
    </source>
</reference>
<sequence length="118" mass="12546">MKRYLRLCLVFLISLALPLSGMAGIQVQAEPCPMKTAGMAKMAPETSTDAGQDCCQDMGSPSDHGKPCKPGQECKSGSLLQVSFVKPANRLSSPLVLSLSSDFLPVQAPSGVWRPPRV</sequence>
<comment type="caution">
    <text evidence="2">The sequence shown here is derived from an EMBL/GenBank/DDBJ whole genome shotgun (WGS) entry which is preliminary data.</text>
</comment>
<evidence type="ECO:0000313" key="2">
    <source>
        <dbReference type="EMBL" id="RJG14232.1"/>
    </source>
</evidence>
<dbReference type="RefSeq" id="WP_119954785.1">
    <property type="nucleotide sequence ID" value="NZ_QYUR01000002.1"/>
</dbReference>
<dbReference type="Proteomes" id="UP000284021">
    <property type="component" value="Unassembled WGS sequence"/>
</dbReference>
<proteinExistence type="predicted"/>
<dbReference type="OrthoDB" id="6162547at2"/>
<feature type="chain" id="PRO_5019509034" evidence="1">
    <location>
        <begin position="24"/>
        <end position="118"/>
    </location>
</feature>
<protein>
    <submittedName>
        <fullName evidence="2">Uncharacterized protein</fullName>
    </submittedName>
</protein>
<name>A0A418XNZ3_9PSED</name>
<dbReference type="AlphaFoldDB" id="A0A418XNZ3"/>
<gene>
    <name evidence="2" type="ORF">D3879_13825</name>
</gene>
<accession>A0A418XNZ3</accession>
<dbReference type="EMBL" id="QYUR01000002">
    <property type="protein sequence ID" value="RJG14232.1"/>
    <property type="molecule type" value="Genomic_DNA"/>
</dbReference>
<organism evidence="2 3">
    <name type="scientific">Pseudomonas cavernicola</name>
    <dbReference type="NCBI Taxonomy" id="2320866"/>
    <lineage>
        <taxon>Bacteria</taxon>
        <taxon>Pseudomonadati</taxon>
        <taxon>Pseudomonadota</taxon>
        <taxon>Gammaproteobacteria</taxon>
        <taxon>Pseudomonadales</taxon>
        <taxon>Pseudomonadaceae</taxon>
        <taxon>Pseudomonas</taxon>
    </lineage>
</organism>
<feature type="signal peptide" evidence="1">
    <location>
        <begin position="1"/>
        <end position="23"/>
    </location>
</feature>
<keyword evidence="3" id="KW-1185">Reference proteome</keyword>
<evidence type="ECO:0000313" key="3">
    <source>
        <dbReference type="Proteomes" id="UP000284021"/>
    </source>
</evidence>
<keyword evidence="1" id="KW-0732">Signal</keyword>
<evidence type="ECO:0000256" key="1">
    <source>
        <dbReference type="SAM" id="SignalP"/>
    </source>
</evidence>